<dbReference type="EMBL" id="SSTI01000008">
    <property type="protein sequence ID" value="THG39409.1"/>
    <property type="molecule type" value="Genomic_DNA"/>
</dbReference>
<name>A0ABY2QFQ5_9SPHN</name>
<dbReference type="NCBIfam" id="NF033672">
    <property type="entry name" value="mbn_chaper_assoc"/>
    <property type="match status" value="1"/>
</dbReference>
<protein>
    <submittedName>
        <fullName evidence="2">Copper uptake system-associated protein</fullName>
    </submittedName>
</protein>
<proteinExistence type="predicted"/>
<sequence length="216" mass="23042">MSSACRCPMAITRSIILRASCCSIATASSPRRWMPPSLRTGRSTGCESWSVLRWVLPALALLLAGCGITNPVVEERRVREATEAHFGSPLAPIDVGPIVVSGNHALADWTQGDFGGRALFEMGDYGWQLLLCSGDSMRNASNLKRAGVPDFNATYIADELAKAELSVPAERLARMKRFVGTAADHEKYLRSLGEGQGAAGTAPSIAPEVRANAPKS</sequence>
<accession>A0ABY2QFQ5</accession>
<comment type="caution">
    <text evidence="2">The sequence shown here is derived from an EMBL/GenBank/DDBJ whole genome shotgun (WGS) entry which is preliminary data.</text>
</comment>
<keyword evidence="3" id="KW-1185">Reference proteome</keyword>
<gene>
    <name evidence="2" type="ORF">E5988_12075</name>
</gene>
<dbReference type="Proteomes" id="UP000308038">
    <property type="component" value="Unassembled WGS sequence"/>
</dbReference>
<organism evidence="2 3">
    <name type="scientific">Sphingomonas olei</name>
    <dbReference type="NCBI Taxonomy" id="1886787"/>
    <lineage>
        <taxon>Bacteria</taxon>
        <taxon>Pseudomonadati</taxon>
        <taxon>Pseudomonadota</taxon>
        <taxon>Alphaproteobacteria</taxon>
        <taxon>Sphingomonadales</taxon>
        <taxon>Sphingomonadaceae</taxon>
        <taxon>Sphingomonas</taxon>
    </lineage>
</organism>
<feature type="region of interest" description="Disordered" evidence="1">
    <location>
        <begin position="194"/>
        <end position="216"/>
    </location>
</feature>
<reference evidence="2 3" key="1">
    <citation type="submission" date="2019-04" db="EMBL/GenBank/DDBJ databases">
        <title>Microbes associate with the intestines of laboratory mice.</title>
        <authorList>
            <person name="Navarre W."/>
            <person name="Wong E."/>
            <person name="Huang K.C."/>
            <person name="Tropini C."/>
            <person name="Ng K."/>
            <person name="Yu B."/>
        </authorList>
    </citation>
    <scope>NUCLEOTIDE SEQUENCE [LARGE SCALE GENOMIC DNA]</scope>
    <source>
        <strain evidence="2 3">NM83_B4-11</strain>
    </source>
</reference>
<evidence type="ECO:0000313" key="2">
    <source>
        <dbReference type="EMBL" id="THG39409.1"/>
    </source>
</evidence>
<evidence type="ECO:0000256" key="1">
    <source>
        <dbReference type="SAM" id="MobiDB-lite"/>
    </source>
</evidence>
<evidence type="ECO:0000313" key="3">
    <source>
        <dbReference type="Proteomes" id="UP000308038"/>
    </source>
</evidence>